<evidence type="ECO:0000256" key="4">
    <source>
        <dbReference type="ARBA" id="ARBA00023015"/>
    </source>
</evidence>
<dbReference type="AlphaFoldDB" id="A0A8J0Q2C0"/>
<keyword evidence="7" id="KW-0539">Nucleus</keyword>
<keyword evidence="4" id="KW-0805">Transcription regulation</keyword>
<keyword evidence="6" id="KW-0804">Transcription</keyword>
<gene>
    <name evidence="14 15" type="primary">cebpz.L</name>
    <name evidence="14" type="synonym">cebpz</name>
</gene>
<evidence type="ECO:0000313" key="15">
    <source>
        <dbReference type="Xenbase" id="XB-GENE-866524"/>
    </source>
</evidence>
<evidence type="ECO:0000256" key="3">
    <source>
        <dbReference type="ARBA" id="ARBA00022553"/>
    </source>
</evidence>
<feature type="region of interest" description="Disordered" evidence="11">
    <location>
        <begin position="654"/>
        <end position="679"/>
    </location>
</feature>
<dbReference type="GeneID" id="495457"/>
<accession>A0A8J0Q2C0</accession>
<keyword evidence="5" id="KW-0010">Activator</keyword>
<comment type="subcellular location">
    <subcellularLocation>
        <location evidence="1">Nucleus</location>
    </subcellularLocation>
</comment>
<keyword evidence="13" id="KW-1185">Reference proteome</keyword>
<dbReference type="Proteomes" id="UP000186698">
    <property type="component" value="Chromosome 5L"/>
</dbReference>
<evidence type="ECO:0000256" key="2">
    <source>
        <dbReference type="ARBA" id="ARBA00007797"/>
    </source>
</evidence>
<comment type="similarity">
    <text evidence="2">Belongs to the CBF/MAK21 family.</text>
</comment>
<feature type="region of interest" description="Disordered" evidence="11">
    <location>
        <begin position="122"/>
        <end position="141"/>
    </location>
</feature>
<evidence type="ECO:0000256" key="9">
    <source>
        <dbReference type="ARBA" id="ARBA00058879"/>
    </source>
</evidence>
<evidence type="ECO:0000259" key="12">
    <source>
        <dbReference type="Pfam" id="PF03914"/>
    </source>
</evidence>
<dbReference type="SUPFAM" id="SSF48371">
    <property type="entry name" value="ARM repeat"/>
    <property type="match status" value="1"/>
</dbReference>
<feature type="compositionally biased region" description="Basic and acidic residues" evidence="11">
    <location>
        <begin position="876"/>
        <end position="887"/>
    </location>
</feature>
<dbReference type="FunFam" id="1.25.10.10:FF:000805">
    <property type="entry name" value="Similar to transcription factor CBF/MAK21"/>
    <property type="match status" value="1"/>
</dbReference>
<evidence type="ECO:0000256" key="7">
    <source>
        <dbReference type="ARBA" id="ARBA00023242"/>
    </source>
</evidence>
<dbReference type="Pfam" id="PF03914">
    <property type="entry name" value="CBF"/>
    <property type="match status" value="1"/>
</dbReference>
<sequence length="1029" mass="117289">MDALESENFRGGRNKSDIGDGADMGEDPENGFTLEEVLRLGGTKQDFIMLAGVDEGEEIIDGDKKGEIDDLEEGELQAFVEKLGIKKLSADCIGQEISAKQKEKIQAEGIKKLSADCISQENSAKQKEKIQPETSNVNKSKKTIVATDNHKDLKKKKANVVQQNYADSSKATSKIKGKAVFEFTERTILLIKPGGKWFDHEYTNNFTMQPQNEDDVSKYKSLAEKLYENERNLYKNKKELQKGANSSWMKTVVSTGTLGDRMAAMTVLIQDAPVHTLQFVENLVSLVRKKGSKQQNLMALDTIKDLLLSDLLPENRKLHTFLQHPFDKLEEACSGNRDARDRHLILWFFEEQLKKQVAEFVKVLGTLSHDNLDATKAKSLNVAHELLCNKPEEEKSLLVLIVNKLGDPQYKIATKASYLLETLLSKHPNMKTVVCLEIERLLFRPNISEKAQYYGVCFLNQIIFSHEESDLANQLITVYFCFFRACVKKKDLDSKILRALLTGVNRAYPYAQIGNEKVREQLDTLFKILHVVNFNTAVQVLMLLFQVMDSQQTVSNRYYGALYRKLLDPGLSQASKQAMFLNLIYKSMKADVVLRRVKAFVKRLLQVSCCQKPSFICGTLFLVSEVIRMKPGLKILLQENGENDDEECFHDLSDDDDDACSDGQEKTKSTTDGKISENKSTSASWVHQETLWGIKNSSNYDPFNRNPLFCGADNTSLWELKKLSEHFHPSVALFAKNILEGNPIQYAGDPLQDFTLIRFLDRFVYRNPKAPKVTENNRGYLMHRRKKHYMNEEKLPVNSPVFLEKKETDIPVHEVFFHRYFTKLSKDRKKIKRSEDEESLEDVDDEEFDKIIDSFEGDSFYSGPTDDIDFAGNLKADGKTGKKRSDADDSDDSDWDIDGEDDDEEISLGSMCEEDFENNNDDDGDENGGIFMETENDEIPGKKTGKKKSLKQKDTFASAEEFGDILDENTGSKFDNIGLNAMANRDNASTKQLKWEAERDNWVHNKDIKNILKRKRKFSKQKLHKKVKK</sequence>
<protein>
    <recommendedName>
        <fullName evidence="10">CCAAT/enhancer-binding protein zeta</fullName>
    </recommendedName>
    <alternativeName>
        <fullName evidence="8">CCAAT-box-binding transcription factor</fullName>
    </alternativeName>
</protein>
<dbReference type="AGR" id="Xenbase:XB-GENE-866524"/>
<name>A0A8J0Q2C0_XENLA</name>
<feature type="compositionally biased region" description="Basic and acidic residues" evidence="11">
    <location>
        <begin position="663"/>
        <end position="677"/>
    </location>
</feature>
<dbReference type="InterPro" id="IPR016024">
    <property type="entry name" value="ARM-type_fold"/>
</dbReference>
<dbReference type="Xenbase" id="XB-GENE-866524">
    <property type="gene designation" value="cebpz.L"/>
</dbReference>
<dbReference type="KEGG" id="xla:495457"/>
<keyword evidence="3" id="KW-0597">Phosphoprotein</keyword>
<feature type="region of interest" description="Disordered" evidence="11">
    <location>
        <begin position="1"/>
        <end position="30"/>
    </location>
</feature>
<evidence type="ECO:0000256" key="10">
    <source>
        <dbReference type="ARBA" id="ARBA00073389"/>
    </source>
</evidence>
<evidence type="ECO:0000256" key="11">
    <source>
        <dbReference type="SAM" id="MobiDB-lite"/>
    </source>
</evidence>
<feature type="compositionally biased region" description="Acidic residues" evidence="11">
    <location>
        <begin position="888"/>
        <end position="926"/>
    </location>
</feature>
<evidence type="ECO:0000256" key="6">
    <source>
        <dbReference type="ARBA" id="ARBA00023163"/>
    </source>
</evidence>
<proteinExistence type="inferred from homology"/>
<feature type="region of interest" description="Disordered" evidence="11">
    <location>
        <begin position="872"/>
        <end position="950"/>
    </location>
</feature>
<evidence type="ECO:0000313" key="13">
    <source>
        <dbReference type="Proteomes" id="UP000186698"/>
    </source>
</evidence>
<dbReference type="GO" id="GO:0005634">
    <property type="term" value="C:nucleus"/>
    <property type="evidence" value="ECO:0000318"/>
    <property type="project" value="GO_Central"/>
</dbReference>
<dbReference type="CTD" id="495457"/>
<comment type="function">
    <text evidence="9">Stimulates transcription from the HSP70 promoter.</text>
</comment>
<evidence type="ECO:0000313" key="14">
    <source>
        <dbReference type="RefSeq" id="NP_001088579.2"/>
    </source>
</evidence>
<feature type="compositionally biased region" description="Basic and acidic residues" evidence="11">
    <location>
        <begin position="7"/>
        <end position="18"/>
    </location>
</feature>
<dbReference type="RefSeq" id="NP_001088579.2">
    <property type="nucleotide sequence ID" value="NM_001095110.1"/>
</dbReference>
<reference evidence="14" key="1">
    <citation type="journal article" date="2002" name="Dev. Dyn.">
        <title>Genetic and genomic tools for Xenopus research: The NIH Xenopus initiative.</title>
        <authorList>
            <person name="Klein S.L."/>
            <person name="Strausberg R.L."/>
            <person name="Wagner L."/>
            <person name="Pontius J."/>
            <person name="Clifton S.W."/>
            <person name="Richardson P."/>
        </authorList>
    </citation>
    <scope>NUCLEOTIDE SEQUENCE</scope>
</reference>
<dbReference type="PANTHER" id="PTHR12048">
    <property type="entry name" value="CCAAT-BINDING FACTOR-RELATED"/>
    <property type="match status" value="1"/>
</dbReference>
<evidence type="ECO:0000256" key="5">
    <source>
        <dbReference type="ARBA" id="ARBA00023159"/>
    </source>
</evidence>
<dbReference type="InterPro" id="IPR005612">
    <property type="entry name" value="CCAAT-binding_factor"/>
</dbReference>
<feature type="domain" description="CCAAT-binding factor" evidence="12">
    <location>
        <begin position="537"/>
        <end position="735"/>
    </location>
</feature>
<dbReference type="InterPro" id="IPR040155">
    <property type="entry name" value="CEBPZ/Mak21-like"/>
</dbReference>
<evidence type="ECO:0000256" key="8">
    <source>
        <dbReference type="ARBA" id="ARBA00031941"/>
    </source>
</evidence>
<dbReference type="PANTHER" id="PTHR12048:SF0">
    <property type="entry name" value="CCAAT_ENHANCER-BINDING PROTEIN ZETA"/>
    <property type="match status" value="1"/>
</dbReference>
<reference evidence="14" key="2">
    <citation type="submission" date="2025-08" db="UniProtKB">
        <authorList>
            <consortium name="RefSeq"/>
        </authorList>
    </citation>
    <scope>IDENTIFICATION</scope>
</reference>
<evidence type="ECO:0000256" key="1">
    <source>
        <dbReference type="ARBA" id="ARBA00004123"/>
    </source>
</evidence>
<organism evidence="13 14">
    <name type="scientific">Xenopus laevis</name>
    <name type="common">African clawed frog</name>
    <dbReference type="NCBI Taxonomy" id="8355"/>
    <lineage>
        <taxon>Eukaryota</taxon>
        <taxon>Metazoa</taxon>
        <taxon>Chordata</taxon>
        <taxon>Craniata</taxon>
        <taxon>Vertebrata</taxon>
        <taxon>Euteleostomi</taxon>
        <taxon>Amphibia</taxon>
        <taxon>Batrachia</taxon>
        <taxon>Anura</taxon>
        <taxon>Pipoidea</taxon>
        <taxon>Pipidae</taxon>
        <taxon>Xenopodinae</taxon>
        <taxon>Xenopus</taxon>
        <taxon>Xenopus</taxon>
    </lineage>
</organism>
<dbReference type="OrthoDB" id="28947at2759"/>